<reference evidence="3 4" key="1">
    <citation type="submission" date="2019-03" db="EMBL/GenBank/DDBJ databases">
        <title>Metabolic potential of uncultured bacteria and archaea associated with petroleum seepage in deep-sea sediments.</title>
        <authorList>
            <person name="Dong X."/>
            <person name="Hubert C."/>
        </authorList>
    </citation>
    <scope>NUCLEOTIDE SEQUENCE [LARGE SCALE GENOMIC DNA]</scope>
    <source>
        <strain evidence="3">E44_bin92</strain>
    </source>
</reference>
<dbReference type="Gene3D" id="3.30.10.20">
    <property type="match status" value="3"/>
</dbReference>
<dbReference type="PROSITE" id="PS51178">
    <property type="entry name" value="PASTA"/>
    <property type="match status" value="3"/>
</dbReference>
<dbReference type="InterPro" id="IPR005543">
    <property type="entry name" value="PASTA_dom"/>
</dbReference>
<sequence>MPPWLRSFLKWVGIFVSLMGIALGMGLLTLRILVPSAKIEVPSVVGKDIKEAALVLSEQNLGLKVVGTKFSSQIPEDIVISQLPSPKAKVRRDRAIEVVLSGGRRVVVVPSLIGKRLREAELDLSRRGSKINSISYTYSEAAESQIVAQDPPARTSSTRKEGLDILVSLGPRTPQFYMPDFTGKELRKGIDLVEKLPLNIGKIREVPFSGKEGIILSQSPLLGSQVDAEAPIEFRVSVFYEEQKRSPLATRWITTSVTVPWGFTPKEVKLEISDTQGTRTVSYGLRDPGEKVWLVSPITGTGEVKIYVGEELVGIRMVREPG</sequence>
<dbReference type="AlphaFoldDB" id="A0A523QKI3"/>
<feature type="domain" description="PASTA" evidence="2">
    <location>
        <begin position="35"/>
        <end position="102"/>
    </location>
</feature>
<gene>
    <name evidence="3" type="ORF">E3J95_02455</name>
</gene>
<keyword evidence="1" id="KW-1133">Transmembrane helix</keyword>
<feature type="domain" description="PASTA" evidence="2">
    <location>
        <begin position="103"/>
        <end position="171"/>
    </location>
</feature>
<dbReference type="CDD" id="cd06577">
    <property type="entry name" value="PASTA_pknB"/>
    <property type="match status" value="3"/>
</dbReference>
<keyword evidence="1" id="KW-0472">Membrane</keyword>
<evidence type="ECO:0000259" key="2">
    <source>
        <dbReference type="PROSITE" id="PS51178"/>
    </source>
</evidence>
<dbReference type="Pfam" id="PF03793">
    <property type="entry name" value="PASTA"/>
    <property type="match status" value="3"/>
</dbReference>
<organism evidence="3 4">
    <name type="scientific">Aerophobetes bacterium</name>
    <dbReference type="NCBI Taxonomy" id="2030807"/>
    <lineage>
        <taxon>Bacteria</taxon>
        <taxon>Candidatus Aerophobota</taxon>
    </lineage>
</organism>
<evidence type="ECO:0000313" key="4">
    <source>
        <dbReference type="Proteomes" id="UP000320781"/>
    </source>
</evidence>
<keyword evidence="1" id="KW-0812">Transmembrane</keyword>
<protein>
    <submittedName>
        <fullName evidence="3">PASTA domain-containing protein</fullName>
    </submittedName>
</protein>
<feature type="domain" description="PASTA" evidence="2">
    <location>
        <begin position="172"/>
        <end position="238"/>
    </location>
</feature>
<dbReference type="Proteomes" id="UP000320781">
    <property type="component" value="Unassembled WGS sequence"/>
</dbReference>
<evidence type="ECO:0000256" key="1">
    <source>
        <dbReference type="SAM" id="Phobius"/>
    </source>
</evidence>
<evidence type="ECO:0000313" key="3">
    <source>
        <dbReference type="EMBL" id="TES86248.1"/>
    </source>
</evidence>
<accession>A0A523QKI3</accession>
<dbReference type="EMBL" id="SOKU01000116">
    <property type="protein sequence ID" value="TES86248.1"/>
    <property type="molecule type" value="Genomic_DNA"/>
</dbReference>
<proteinExistence type="predicted"/>
<dbReference type="SMART" id="SM00740">
    <property type="entry name" value="PASTA"/>
    <property type="match status" value="3"/>
</dbReference>
<feature type="transmembrane region" description="Helical" evidence="1">
    <location>
        <begin position="12"/>
        <end position="34"/>
    </location>
</feature>
<comment type="caution">
    <text evidence="3">The sequence shown here is derived from an EMBL/GenBank/DDBJ whole genome shotgun (WGS) entry which is preliminary data.</text>
</comment>
<name>A0A523QKI3_UNCAE</name>